<accession>A0ABT6FJD7</accession>
<comment type="caution">
    <text evidence="2">The sequence shown here is derived from an EMBL/GenBank/DDBJ whole genome shotgun (WGS) entry which is preliminary data.</text>
</comment>
<dbReference type="RefSeq" id="WP_277863962.1">
    <property type="nucleotide sequence ID" value="NZ_JARRAG010000002.1"/>
</dbReference>
<gene>
    <name evidence="2" type="ORF">PZE19_28315</name>
</gene>
<dbReference type="SUPFAM" id="SSF51604">
    <property type="entry name" value="Enolase C-terminal domain-like"/>
    <property type="match status" value="1"/>
</dbReference>
<sequence>MTHPTRRDFLGAAVAASLLGRVDLPARAAAVAVPRPTDVGVEDVAFDYEDYRYRTPIKFGGTVVDRATILNVTCVVRTRDGRVAKGFGSMPLGNVWSFPSKALPYDATLGAMKALAERIRTITAAHREAAHPIDVNRDLEPDYFKAAEEVARERGLAEPIPRLCSQVVASPFDAAIHDAFGKVHGRSSYQTYGPDFMVQDLSAYLGPEFRGEYASRYVSERPKARMPMYHLVGAVDPIVDADVVKRVGDGLPETLPEWIERDGLTNLKIKLNGEDLAWDVDRVARVDRAAAETQARRGVKSWVYSLDFNEKAPNVAYVLEFIRLLKAKTPDGFGRIQYIEQPTARNLLASQPHALDEASKVLPVVADESLTDYESLLLARDRGYTGAALKACKGQSHAVLLAAAAQKFGMFLCVQDLTCPGASLIHSAGLSAHIPSVRAIEANARQYMPAANKGWEDRFPGIFRVKDGTMETAVLTGPGLGAV</sequence>
<dbReference type="EMBL" id="JARRAG010000002">
    <property type="protein sequence ID" value="MDG3007688.1"/>
    <property type="molecule type" value="Genomic_DNA"/>
</dbReference>
<organism evidence="2 3">
    <name type="scientific">Paludisphaera mucosa</name>
    <dbReference type="NCBI Taxonomy" id="3030827"/>
    <lineage>
        <taxon>Bacteria</taxon>
        <taxon>Pseudomonadati</taxon>
        <taxon>Planctomycetota</taxon>
        <taxon>Planctomycetia</taxon>
        <taxon>Isosphaerales</taxon>
        <taxon>Isosphaeraceae</taxon>
        <taxon>Paludisphaera</taxon>
    </lineage>
</organism>
<feature type="domain" description="Enolase C-terminal" evidence="1">
    <location>
        <begin position="257"/>
        <end position="482"/>
    </location>
</feature>
<dbReference type="InterPro" id="IPR006311">
    <property type="entry name" value="TAT_signal"/>
</dbReference>
<evidence type="ECO:0000259" key="1">
    <source>
        <dbReference type="Pfam" id="PF13378"/>
    </source>
</evidence>
<keyword evidence="3" id="KW-1185">Reference proteome</keyword>
<evidence type="ECO:0000313" key="3">
    <source>
        <dbReference type="Proteomes" id="UP001216907"/>
    </source>
</evidence>
<dbReference type="Proteomes" id="UP001216907">
    <property type="component" value="Unassembled WGS sequence"/>
</dbReference>
<dbReference type="Gene3D" id="3.20.20.120">
    <property type="entry name" value="Enolase-like C-terminal domain"/>
    <property type="match status" value="1"/>
</dbReference>
<proteinExistence type="predicted"/>
<reference evidence="2 3" key="1">
    <citation type="submission" date="2023-03" db="EMBL/GenBank/DDBJ databases">
        <title>Paludisphaera mucosa sp. nov. a novel planctomycete from northern fen.</title>
        <authorList>
            <person name="Ivanova A."/>
        </authorList>
    </citation>
    <scope>NUCLEOTIDE SEQUENCE [LARGE SCALE GENOMIC DNA]</scope>
    <source>
        <strain evidence="2 3">Pla2</strain>
    </source>
</reference>
<dbReference type="InterPro" id="IPR029065">
    <property type="entry name" value="Enolase_C-like"/>
</dbReference>
<name>A0ABT6FJD7_9BACT</name>
<protein>
    <submittedName>
        <fullName evidence="2">Mandelate racemase/muconate lactonizing enzyme family protein</fullName>
    </submittedName>
</protein>
<dbReference type="InterPro" id="IPR036849">
    <property type="entry name" value="Enolase-like_C_sf"/>
</dbReference>
<dbReference type="PROSITE" id="PS51318">
    <property type="entry name" value="TAT"/>
    <property type="match status" value="1"/>
</dbReference>
<evidence type="ECO:0000313" key="2">
    <source>
        <dbReference type="EMBL" id="MDG3007688.1"/>
    </source>
</evidence>
<dbReference type="Pfam" id="PF13378">
    <property type="entry name" value="MR_MLE_C"/>
    <property type="match status" value="1"/>
</dbReference>